<comment type="similarity">
    <text evidence="2">Belongs to the glycosyl hydrolase 3 family.</text>
</comment>
<keyword evidence="4 7" id="KW-0732">Signal</keyword>
<evidence type="ECO:0000256" key="2">
    <source>
        <dbReference type="ARBA" id="ARBA00005336"/>
    </source>
</evidence>
<keyword evidence="6" id="KW-0326">Glycosidase</keyword>
<feature type="chain" id="PRO_5040789618" description="beta-glucosidase" evidence="7">
    <location>
        <begin position="20"/>
        <end position="494"/>
    </location>
</feature>
<evidence type="ECO:0000259" key="8">
    <source>
        <dbReference type="Pfam" id="PF00933"/>
    </source>
</evidence>
<dbReference type="InterPro" id="IPR051915">
    <property type="entry name" value="Cellulose_Degrad_GH3"/>
</dbReference>
<dbReference type="Gene3D" id="3.20.20.300">
    <property type="entry name" value="Glycoside hydrolase, family 3, N-terminal domain"/>
    <property type="match status" value="2"/>
</dbReference>
<name>A0A9W6XKY6_9STRA</name>
<protein>
    <recommendedName>
        <fullName evidence="3">beta-glucosidase</fullName>
        <ecNumber evidence="3">3.2.1.21</ecNumber>
    </recommendedName>
</protein>
<evidence type="ECO:0000256" key="7">
    <source>
        <dbReference type="SAM" id="SignalP"/>
    </source>
</evidence>
<dbReference type="InterPro" id="IPR036881">
    <property type="entry name" value="Glyco_hydro_3_C_sf"/>
</dbReference>
<dbReference type="InterPro" id="IPR017853">
    <property type="entry name" value="GH"/>
</dbReference>
<evidence type="ECO:0000313" key="10">
    <source>
        <dbReference type="EMBL" id="GMF40536.1"/>
    </source>
</evidence>
<evidence type="ECO:0000256" key="3">
    <source>
        <dbReference type="ARBA" id="ARBA00012744"/>
    </source>
</evidence>
<sequence length="494" mass="54232">MLKTWLGAVCCAALGLTAARSIDEYDEQARVIVDNLTTEQVLGQLAQVGINAMLNEDYSLNETLVRNYAKLKIGSYLTTPFTNGPNELTGAVGWDAAQWRDIITRIQDIAMEENDGIPMVYGIDTVHGAGFILNSTMFGAQLNGAASFNPDLVYEMGRIGAQDTRAAGIPWVFGPILEIASNPLWPRTYETFGEDPHLVSVMADAVTPTGHDQDQVQISDFDLLNYFVRPFKAAIDAGALTTMENYISINGVPVIGNHRILEVLLREDLAYDGMAVSDFGEIGSMNNFHRVARDANEAVRFSYTHTGIDMSMGFDSTYLNGTKLLIKESPEYFNRLKDSARRIIKLKLQLGLYDNPVPGANDVALMRNNDDVQKSLDMARESIVLLQNNDSTLPIPTTTKVFLTGHSAHNIGNQCGGWSVRWPGYTGNELFPNGISVKEGMEAIAGDKVTYFNGLDSDGNYSDANMTTAKQYASQAEYTIAVIGEHPSRLPARR</sequence>
<dbReference type="GO" id="GO:0008422">
    <property type="term" value="F:beta-glucosidase activity"/>
    <property type="evidence" value="ECO:0007669"/>
    <property type="project" value="UniProtKB-EC"/>
</dbReference>
<reference evidence="10" key="1">
    <citation type="submission" date="2023-04" db="EMBL/GenBank/DDBJ databases">
        <title>Phytophthora lilii NBRC 32176.</title>
        <authorList>
            <person name="Ichikawa N."/>
            <person name="Sato H."/>
            <person name="Tonouchi N."/>
        </authorList>
    </citation>
    <scope>NUCLEOTIDE SEQUENCE</scope>
    <source>
        <strain evidence="10">NBRC 32176</strain>
    </source>
</reference>
<keyword evidence="11" id="KW-1185">Reference proteome</keyword>
<dbReference type="SUPFAM" id="SSF51445">
    <property type="entry name" value="(Trans)glycosidases"/>
    <property type="match status" value="1"/>
</dbReference>
<proteinExistence type="inferred from homology"/>
<feature type="domain" description="Glycoside hydrolase family 3 C-terminal" evidence="9">
    <location>
        <begin position="383"/>
        <end position="486"/>
    </location>
</feature>
<dbReference type="InterPro" id="IPR036962">
    <property type="entry name" value="Glyco_hydro_3_N_sf"/>
</dbReference>
<feature type="signal peptide" evidence="7">
    <location>
        <begin position="1"/>
        <end position="19"/>
    </location>
</feature>
<dbReference type="Gene3D" id="3.40.50.1700">
    <property type="entry name" value="Glycoside hydrolase family 3 C-terminal domain"/>
    <property type="match status" value="1"/>
</dbReference>
<dbReference type="PANTHER" id="PTHR30620:SF16">
    <property type="entry name" value="LYSOSOMAL BETA GLUCOSIDASE"/>
    <property type="match status" value="1"/>
</dbReference>
<dbReference type="OrthoDB" id="416222at2759"/>
<evidence type="ECO:0000256" key="1">
    <source>
        <dbReference type="ARBA" id="ARBA00000448"/>
    </source>
</evidence>
<dbReference type="EC" id="3.2.1.21" evidence="3"/>
<keyword evidence="5" id="KW-0378">Hydrolase</keyword>
<comment type="catalytic activity">
    <reaction evidence="1">
        <text>Hydrolysis of terminal, non-reducing beta-D-glucosyl residues with release of beta-D-glucose.</text>
        <dbReference type="EC" id="3.2.1.21"/>
    </reaction>
</comment>
<evidence type="ECO:0000256" key="6">
    <source>
        <dbReference type="ARBA" id="ARBA00023295"/>
    </source>
</evidence>
<dbReference type="InterPro" id="IPR001764">
    <property type="entry name" value="Glyco_hydro_3_N"/>
</dbReference>
<dbReference type="InterPro" id="IPR002772">
    <property type="entry name" value="Glyco_hydro_3_C"/>
</dbReference>
<dbReference type="Pfam" id="PF01915">
    <property type="entry name" value="Glyco_hydro_3_C"/>
    <property type="match status" value="1"/>
</dbReference>
<dbReference type="Proteomes" id="UP001165083">
    <property type="component" value="Unassembled WGS sequence"/>
</dbReference>
<feature type="domain" description="Glycoside hydrolase family 3 N-terminal" evidence="8">
    <location>
        <begin position="210"/>
        <end position="346"/>
    </location>
</feature>
<dbReference type="PANTHER" id="PTHR30620">
    <property type="entry name" value="PERIPLASMIC BETA-GLUCOSIDASE-RELATED"/>
    <property type="match status" value="1"/>
</dbReference>
<evidence type="ECO:0000259" key="9">
    <source>
        <dbReference type="Pfam" id="PF01915"/>
    </source>
</evidence>
<feature type="domain" description="Glycoside hydrolase family 3 N-terminal" evidence="8">
    <location>
        <begin position="95"/>
        <end position="206"/>
    </location>
</feature>
<evidence type="ECO:0000256" key="4">
    <source>
        <dbReference type="ARBA" id="ARBA00022729"/>
    </source>
</evidence>
<dbReference type="AlphaFoldDB" id="A0A9W6XKY6"/>
<dbReference type="GO" id="GO:0009251">
    <property type="term" value="P:glucan catabolic process"/>
    <property type="evidence" value="ECO:0007669"/>
    <property type="project" value="TreeGrafter"/>
</dbReference>
<dbReference type="Pfam" id="PF00933">
    <property type="entry name" value="Glyco_hydro_3"/>
    <property type="match status" value="2"/>
</dbReference>
<organism evidence="10 11">
    <name type="scientific">Phytophthora lilii</name>
    <dbReference type="NCBI Taxonomy" id="2077276"/>
    <lineage>
        <taxon>Eukaryota</taxon>
        <taxon>Sar</taxon>
        <taxon>Stramenopiles</taxon>
        <taxon>Oomycota</taxon>
        <taxon>Peronosporomycetes</taxon>
        <taxon>Peronosporales</taxon>
        <taxon>Peronosporaceae</taxon>
        <taxon>Phytophthora</taxon>
    </lineage>
</organism>
<comment type="caution">
    <text evidence="10">The sequence shown here is derived from an EMBL/GenBank/DDBJ whole genome shotgun (WGS) entry which is preliminary data.</text>
</comment>
<evidence type="ECO:0000256" key="5">
    <source>
        <dbReference type="ARBA" id="ARBA00022801"/>
    </source>
</evidence>
<accession>A0A9W6XKY6</accession>
<dbReference type="SUPFAM" id="SSF52279">
    <property type="entry name" value="Beta-D-glucan exohydrolase, C-terminal domain"/>
    <property type="match status" value="1"/>
</dbReference>
<dbReference type="PRINTS" id="PR00133">
    <property type="entry name" value="GLHYDRLASE3"/>
</dbReference>
<evidence type="ECO:0000313" key="11">
    <source>
        <dbReference type="Proteomes" id="UP001165083"/>
    </source>
</evidence>
<gene>
    <name evidence="10" type="ORF">Plil01_001653400</name>
</gene>
<dbReference type="EMBL" id="BSXW01002032">
    <property type="protein sequence ID" value="GMF40536.1"/>
    <property type="molecule type" value="Genomic_DNA"/>
</dbReference>